<name>A0ABR2HHN8_9EUKA</name>
<organism evidence="2 3">
    <name type="scientific">Tritrichomonas musculus</name>
    <dbReference type="NCBI Taxonomy" id="1915356"/>
    <lineage>
        <taxon>Eukaryota</taxon>
        <taxon>Metamonada</taxon>
        <taxon>Parabasalia</taxon>
        <taxon>Tritrichomonadida</taxon>
        <taxon>Tritrichomonadidae</taxon>
        <taxon>Tritrichomonas</taxon>
    </lineage>
</organism>
<feature type="domain" description="Protein kinase" evidence="1">
    <location>
        <begin position="8"/>
        <end position="268"/>
    </location>
</feature>
<dbReference type="Pfam" id="PF00069">
    <property type="entry name" value="Pkinase"/>
    <property type="match status" value="1"/>
</dbReference>
<dbReference type="PANTHER" id="PTHR24347">
    <property type="entry name" value="SERINE/THREONINE-PROTEIN KINASE"/>
    <property type="match status" value="1"/>
</dbReference>
<dbReference type="SUPFAM" id="SSF56112">
    <property type="entry name" value="Protein kinase-like (PK-like)"/>
    <property type="match status" value="1"/>
</dbReference>
<dbReference type="PROSITE" id="PS50011">
    <property type="entry name" value="PROTEIN_KINASE_DOM"/>
    <property type="match status" value="1"/>
</dbReference>
<evidence type="ECO:0000313" key="2">
    <source>
        <dbReference type="EMBL" id="KAK8846152.1"/>
    </source>
</evidence>
<accession>A0ABR2HHN8</accession>
<comment type="caution">
    <text evidence="2">The sequence shown here is derived from an EMBL/GenBank/DDBJ whole genome shotgun (WGS) entry which is preliminary data.</text>
</comment>
<protein>
    <recommendedName>
        <fullName evidence="1">Protein kinase domain-containing protein</fullName>
    </recommendedName>
</protein>
<sequence>MDDQKEIFQPGKRIGKFLIQDVMFTTSHSIIYHVFDVHSRKRLVLKYYFKEKEAELLQMIQHPNILACIETFHYKDRAFFTFPIAISDVFEFMQNRYRKGLPEDIAAKIIFSILNAVEYLHSQNICHKDIRLEHFLILNDNPDHFKVALIGFSKAERLIQGEKSELNFTAPDIYTAPEMLSKKPFDYSVDIWSLGISLFIMLSDMVPFPNYQIGSDEYYQNILEGALDYNLLKNNGVSDNAIDLIQRMCKIEADQRIPATDALNHPWILQYDQPNVFEEINPNDFMDDNDNLDLI</sequence>
<reference evidence="2 3" key="1">
    <citation type="submission" date="2024-04" db="EMBL/GenBank/DDBJ databases">
        <title>Tritrichomonas musculus Genome.</title>
        <authorList>
            <person name="Alves-Ferreira E."/>
            <person name="Grigg M."/>
            <person name="Lorenzi H."/>
            <person name="Galac M."/>
        </authorList>
    </citation>
    <scope>NUCLEOTIDE SEQUENCE [LARGE SCALE GENOMIC DNA]</scope>
    <source>
        <strain evidence="2 3">EAF2021</strain>
    </source>
</reference>
<evidence type="ECO:0000313" key="3">
    <source>
        <dbReference type="Proteomes" id="UP001470230"/>
    </source>
</evidence>
<dbReference type="EMBL" id="JAPFFF010000029">
    <property type="protein sequence ID" value="KAK8846152.1"/>
    <property type="molecule type" value="Genomic_DNA"/>
</dbReference>
<dbReference type="InterPro" id="IPR011009">
    <property type="entry name" value="Kinase-like_dom_sf"/>
</dbReference>
<dbReference type="InterPro" id="IPR000719">
    <property type="entry name" value="Prot_kinase_dom"/>
</dbReference>
<dbReference type="Proteomes" id="UP001470230">
    <property type="component" value="Unassembled WGS sequence"/>
</dbReference>
<evidence type="ECO:0000259" key="1">
    <source>
        <dbReference type="PROSITE" id="PS50011"/>
    </source>
</evidence>
<proteinExistence type="predicted"/>
<keyword evidence="3" id="KW-1185">Reference proteome</keyword>
<gene>
    <name evidence="2" type="ORF">M9Y10_020157</name>
</gene>
<dbReference type="Gene3D" id="1.10.510.10">
    <property type="entry name" value="Transferase(Phosphotransferase) domain 1"/>
    <property type="match status" value="1"/>
</dbReference>